<keyword evidence="6 11" id="KW-0812">Transmembrane</keyword>
<dbReference type="Gene3D" id="1.10.40.60">
    <property type="entry name" value="EpsJ-like"/>
    <property type="match status" value="1"/>
</dbReference>
<dbReference type="GO" id="GO:0005886">
    <property type="term" value="C:plasma membrane"/>
    <property type="evidence" value="ECO:0007669"/>
    <property type="project" value="UniProtKB-SubCell"/>
</dbReference>
<keyword evidence="5" id="KW-0997">Cell inner membrane</keyword>
<comment type="caution">
    <text evidence="13">The sequence shown here is derived from an EMBL/GenBank/DDBJ whole genome shotgun (WGS) entry which is preliminary data.</text>
</comment>
<evidence type="ECO:0000256" key="1">
    <source>
        <dbReference type="ARBA" id="ARBA00004533"/>
    </source>
</evidence>
<dbReference type="AlphaFoldDB" id="A0A844G4W2"/>
<dbReference type="PANTHER" id="PTHR38831:SF1">
    <property type="entry name" value="TYPE II SECRETION SYSTEM PROTEIN K-RELATED"/>
    <property type="match status" value="1"/>
</dbReference>
<keyword evidence="14" id="KW-1185">Reference proteome</keyword>
<evidence type="ECO:0000256" key="7">
    <source>
        <dbReference type="ARBA" id="ARBA00022927"/>
    </source>
</evidence>
<accession>A0A844G4W2</accession>
<keyword evidence="7" id="KW-0653">Protein transport</keyword>
<evidence type="ECO:0000256" key="10">
    <source>
        <dbReference type="SAM" id="MobiDB-lite"/>
    </source>
</evidence>
<name>A0A844G4W2_9BACT</name>
<reference evidence="13 14" key="1">
    <citation type="submission" date="2019-08" db="EMBL/GenBank/DDBJ databases">
        <title>In-depth cultivation of the pig gut microbiome towards novel bacterial diversity and tailored functional studies.</title>
        <authorList>
            <person name="Wylensek D."/>
            <person name="Hitch T.C.A."/>
            <person name="Clavel T."/>
        </authorList>
    </citation>
    <scope>NUCLEOTIDE SEQUENCE [LARGE SCALE GENOMIC DNA]</scope>
    <source>
        <strain evidence="13 14">BBE-744-WT-12</strain>
    </source>
</reference>
<dbReference type="GO" id="GO:0009306">
    <property type="term" value="P:protein secretion"/>
    <property type="evidence" value="ECO:0007669"/>
    <property type="project" value="InterPro"/>
</dbReference>
<keyword evidence="4" id="KW-1003">Cell membrane</keyword>
<keyword evidence="9 11" id="KW-0472">Membrane</keyword>
<keyword evidence="3" id="KW-0813">Transport</keyword>
<dbReference type="InterPro" id="IPR049031">
    <property type="entry name" value="T2SSK_SAM-like_1st"/>
</dbReference>
<dbReference type="InterPro" id="IPR038072">
    <property type="entry name" value="GspK_central_sf"/>
</dbReference>
<dbReference type="PANTHER" id="PTHR38831">
    <property type="entry name" value="TYPE II SECRETION SYSTEM PROTEIN K"/>
    <property type="match status" value="1"/>
</dbReference>
<dbReference type="InterPro" id="IPR005628">
    <property type="entry name" value="GspK"/>
</dbReference>
<feature type="domain" description="T2SS protein K first SAM-like" evidence="12">
    <location>
        <begin position="196"/>
        <end position="251"/>
    </location>
</feature>
<comment type="subcellular location">
    <subcellularLocation>
        <location evidence="1">Cell inner membrane</location>
    </subcellularLocation>
</comment>
<evidence type="ECO:0000256" key="2">
    <source>
        <dbReference type="ARBA" id="ARBA00007246"/>
    </source>
</evidence>
<evidence type="ECO:0000313" key="14">
    <source>
        <dbReference type="Proteomes" id="UP000435649"/>
    </source>
</evidence>
<evidence type="ECO:0000256" key="4">
    <source>
        <dbReference type="ARBA" id="ARBA00022475"/>
    </source>
</evidence>
<evidence type="ECO:0000313" key="13">
    <source>
        <dbReference type="EMBL" id="MST97538.1"/>
    </source>
</evidence>
<gene>
    <name evidence="13" type="ORF">FYJ85_10860</name>
</gene>
<dbReference type="Pfam" id="PF21687">
    <property type="entry name" value="T2SSK_1st"/>
    <property type="match status" value="1"/>
</dbReference>
<comment type="similarity">
    <text evidence="2">Belongs to the GSP K family.</text>
</comment>
<evidence type="ECO:0000256" key="6">
    <source>
        <dbReference type="ARBA" id="ARBA00022692"/>
    </source>
</evidence>
<organism evidence="13 14">
    <name type="scientific">Victivallis lenta</name>
    <dbReference type="NCBI Taxonomy" id="2606640"/>
    <lineage>
        <taxon>Bacteria</taxon>
        <taxon>Pseudomonadati</taxon>
        <taxon>Lentisphaerota</taxon>
        <taxon>Lentisphaeria</taxon>
        <taxon>Victivallales</taxon>
        <taxon>Victivallaceae</taxon>
        <taxon>Victivallis</taxon>
    </lineage>
</organism>
<dbReference type="EMBL" id="VUNS01000010">
    <property type="protein sequence ID" value="MST97538.1"/>
    <property type="molecule type" value="Genomic_DNA"/>
</dbReference>
<evidence type="ECO:0000256" key="9">
    <source>
        <dbReference type="ARBA" id="ARBA00023136"/>
    </source>
</evidence>
<dbReference type="SUPFAM" id="SSF158544">
    <property type="entry name" value="GspK insert domain-like"/>
    <property type="match status" value="1"/>
</dbReference>
<evidence type="ECO:0000256" key="11">
    <source>
        <dbReference type="SAM" id="Phobius"/>
    </source>
</evidence>
<feature type="region of interest" description="Disordered" evidence="10">
    <location>
        <begin position="1"/>
        <end position="23"/>
    </location>
</feature>
<evidence type="ECO:0000256" key="5">
    <source>
        <dbReference type="ARBA" id="ARBA00022519"/>
    </source>
</evidence>
<dbReference type="Proteomes" id="UP000435649">
    <property type="component" value="Unassembled WGS sequence"/>
</dbReference>
<evidence type="ECO:0000256" key="3">
    <source>
        <dbReference type="ARBA" id="ARBA00022448"/>
    </source>
</evidence>
<keyword evidence="8 11" id="KW-1133">Transmembrane helix</keyword>
<sequence>MRSAKTAKSHGSRNSMRRRPKRFPPRSAWMWSLKMGERSVSCAGPPEIPRFQVTANSGRKPMAGGRKRRERGVALVTVMALIASVGVLVASAVAISQYSAAETDTFASLQRSALEAESAANRTLCLLLADRAKNADRRLGAETDGTAERFLADGTEHTVTAGERTVSVRIFDAVAGLDLAGRNPARQLTNPKLAKDEPREELIARLEDYADSDDLAKPGGMESQHYRSAGVPVLPRNRPLQFREELLWLPGAGKLYLPSENGVLDAIRLIPPEKLRALTGRPNLYATPAAVIAERCALTAEESEQLRNALDLWRKKRLPLAESLPPGLAGKLEMNFSTRESGAYTIQADASSPENPGVRLRVTVRPVTGSRSFEYYEFFSY</sequence>
<proteinExistence type="inferred from homology"/>
<evidence type="ECO:0000259" key="12">
    <source>
        <dbReference type="Pfam" id="PF21687"/>
    </source>
</evidence>
<evidence type="ECO:0000256" key="8">
    <source>
        <dbReference type="ARBA" id="ARBA00022989"/>
    </source>
</evidence>
<feature type="transmembrane region" description="Helical" evidence="11">
    <location>
        <begin position="72"/>
        <end position="95"/>
    </location>
</feature>
<protein>
    <submittedName>
        <fullName evidence="13">General secretion pathway protein GspK</fullName>
    </submittedName>
</protein>